<comment type="caution">
    <text evidence="1">The sequence shown here is derived from an EMBL/GenBank/DDBJ whole genome shotgun (WGS) entry which is preliminary data.</text>
</comment>
<protein>
    <submittedName>
        <fullName evidence="1">Uncharacterized protein</fullName>
    </submittedName>
</protein>
<dbReference type="Proteomes" id="UP001157418">
    <property type="component" value="Unassembled WGS sequence"/>
</dbReference>
<sequence length="90" mass="9912">MPPRVVPGGTEAVEVRCRGRYCCRSQPITLLPECAVGLPAALLFQILEEDTSRRLLLPLLLLSRFASPYCRRCCCSLVLLPTTCLSLPPP</sequence>
<evidence type="ECO:0000313" key="1">
    <source>
        <dbReference type="EMBL" id="CAH1441943.1"/>
    </source>
</evidence>
<reference evidence="1 2" key="1">
    <citation type="submission" date="2022-01" db="EMBL/GenBank/DDBJ databases">
        <authorList>
            <person name="Xiong W."/>
            <person name="Schranz E."/>
        </authorList>
    </citation>
    <scope>NUCLEOTIDE SEQUENCE [LARGE SCALE GENOMIC DNA]</scope>
</reference>
<keyword evidence="2" id="KW-1185">Reference proteome</keyword>
<dbReference type="AlphaFoldDB" id="A0AAU9NVW5"/>
<organism evidence="1 2">
    <name type="scientific">Lactuca virosa</name>
    <dbReference type="NCBI Taxonomy" id="75947"/>
    <lineage>
        <taxon>Eukaryota</taxon>
        <taxon>Viridiplantae</taxon>
        <taxon>Streptophyta</taxon>
        <taxon>Embryophyta</taxon>
        <taxon>Tracheophyta</taxon>
        <taxon>Spermatophyta</taxon>
        <taxon>Magnoliopsida</taxon>
        <taxon>eudicotyledons</taxon>
        <taxon>Gunneridae</taxon>
        <taxon>Pentapetalae</taxon>
        <taxon>asterids</taxon>
        <taxon>campanulids</taxon>
        <taxon>Asterales</taxon>
        <taxon>Asteraceae</taxon>
        <taxon>Cichorioideae</taxon>
        <taxon>Cichorieae</taxon>
        <taxon>Lactucinae</taxon>
        <taxon>Lactuca</taxon>
    </lineage>
</organism>
<accession>A0AAU9NVW5</accession>
<dbReference type="EMBL" id="CAKMRJ010005412">
    <property type="protein sequence ID" value="CAH1441943.1"/>
    <property type="molecule type" value="Genomic_DNA"/>
</dbReference>
<name>A0AAU9NVW5_9ASTR</name>
<evidence type="ECO:0000313" key="2">
    <source>
        <dbReference type="Proteomes" id="UP001157418"/>
    </source>
</evidence>
<gene>
    <name evidence="1" type="ORF">LVIROSA_LOCUS27969</name>
</gene>
<proteinExistence type="predicted"/>